<evidence type="ECO:0000256" key="7">
    <source>
        <dbReference type="ARBA" id="ARBA00023251"/>
    </source>
</evidence>
<protein>
    <submittedName>
        <fullName evidence="11">MFS transporter</fullName>
    </submittedName>
</protein>
<dbReference type="Gene3D" id="1.20.1720.10">
    <property type="entry name" value="Multidrug resistance protein D"/>
    <property type="match status" value="1"/>
</dbReference>
<feature type="transmembrane region" description="Helical" evidence="9">
    <location>
        <begin position="48"/>
        <end position="71"/>
    </location>
</feature>
<accession>A0ABC8BUW6</accession>
<evidence type="ECO:0000256" key="5">
    <source>
        <dbReference type="ARBA" id="ARBA00022989"/>
    </source>
</evidence>
<dbReference type="Gene3D" id="1.20.1250.20">
    <property type="entry name" value="MFS general substrate transporter like domains"/>
    <property type="match status" value="1"/>
</dbReference>
<feature type="transmembrane region" description="Helical" evidence="9">
    <location>
        <begin position="303"/>
        <end position="326"/>
    </location>
</feature>
<evidence type="ECO:0000256" key="9">
    <source>
        <dbReference type="SAM" id="Phobius"/>
    </source>
</evidence>
<feature type="transmembrane region" description="Helical" evidence="9">
    <location>
        <begin position="140"/>
        <end position="163"/>
    </location>
</feature>
<dbReference type="AlphaFoldDB" id="A0ABC8BUW6"/>
<reference evidence="11 12" key="1">
    <citation type="submission" date="2017-04" db="EMBL/GenBank/DDBJ databases">
        <title>The complete genome sequence of Streptomyces albolongus YIM 101047, the producer of novel bafilomycins and novel odoriferous sesquiterpenoids.</title>
        <authorList>
            <person name="Yin M."/>
            <person name="Jiang Y."/>
        </authorList>
    </citation>
    <scope>NUCLEOTIDE SEQUENCE [LARGE SCALE GENOMIC DNA]</scope>
    <source>
        <strain evidence="11 12">YIM 101047</strain>
    </source>
</reference>
<feature type="transmembrane region" description="Helical" evidence="9">
    <location>
        <begin position="202"/>
        <end position="223"/>
    </location>
</feature>
<comment type="subcellular location">
    <subcellularLocation>
        <location evidence="1">Cell membrane</location>
        <topology evidence="1">Multi-pass membrane protein</topology>
    </subcellularLocation>
</comment>
<feature type="transmembrane region" description="Helical" evidence="9">
    <location>
        <begin position="479"/>
        <end position="499"/>
    </location>
</feature>
<evidence type="ECO:0000256" key="4">
    <source>
        <dbReference type="ARBA" id="ARBA00022692"/>
    </source>
</evidence>
<dbReference type="InterPro" id="IPR020846">
    <property type="entry name" value="MFS_dom"/>
</dbReference>
<evidence type="ECO:0000259" key="10">
    <source>
        <dbReference type="PROSITE" id="PS50850"/>
    </source>
</evidence>
<feature type="transmembrane region" description="Helical" evidence="9">
    <location>
        <begin position="440"/>
        <end position="459"/>
    </location>
</feature>
<evidence type="ECO:0000256" key="6">
    <source>
        <dbReference type="ARBA" id="ARBA00023136"/>
    </source>
</evidence>
<keyword evidence="5 9" id="KW-1133">Transmembrane helix</keyword>
<evidence type="ECO:0000256" key="1">
    <source>
        <dbReference type="ARBA" id="ARBA00004651"/>
    </source>
</evidence>
<dbReference type="GO" id="GO:0005886">
    <property type="term" value="C:plasma membrane"/>
    <property type="evidence" value="ECO:0007669"/>
    <property type="project" value="UniProtKB-SubCell"/>
</dbReference>
<dbReference type="EMBL" id="CP020563">
    <property type="protein sequence ID" value="ARF74132.1"/>
    <property type="molecule type" value="Genomic_DNA"/>
</dbReference>
<feature type="transmembrane region" description="Helical" evidence="9">
    <location>
        <begin position="265"/>
        <end position="282"/>
    </location>
</feature>
<keyword evidence="4 9" id="KW-0812">Transmembrane</keyword>
<dbReference type="KEGG" id="kab:B7C62_19210"/>
<keyword evidence="6 9" id="KW-0472">Membrane</keyword>
<evidence type="ECO:0000256" key="3">
    <source>
        <dbReference type="ARBA" id="ARBA00022475"/>
    </source>
</evidence>
<feature type="compositionally biased region" description="Pro residues" evidence="8">
    <location>
        <begin position="11"/>
        <end position="29"/>
    </location>
</feature>
<dbReference type="PROSITE" id="PS50850">
    <property type="entry name" value="MFS"/>
    <property type="match status" value="1"/>
</dbReference>
<dbReference type="PANTHER" id="PTHR42718:SF46">
    <property type="entry name" value="BLR6921 PROTEIN"/>
    <property type="match status" value="1"/>
</dbReference>
<dbReference type="Proteomes" id="UP000192251">
    <property type="component" value="Chromosome"/>
</dbReference>
<keyword evidence="2" id="KW-0813">Transport</keyword>
<dbReference type="SUPFAM" id="SSF103473">
    <property type="entry name" value="MFS general substrate transporter"/>
    <property type="match status" value="1"/>
</dbReference>
<feature type="transmembrane region" description="Helical" evidence="9">
    <location>
        <begin position="338"/>
        <end position="356"/>
    </location>
</feature>
<keyword evidence="7" id="KW-0046">Antibiotic resistance</keyword>
<feature type="transmembrane region" description="Helical" evidence="9">
    <location>
        <begin position="393"/>
        <end position="419"/>
    </location>
</feature>
<dbReference type="PANTHER" id="PTHR42718">
    <property type="entry name" value="MAJOR FACILITATOR SUPERFAMILY MULTIDRUG TRANSPORTER MFSC"/>
    <property type="match status" value="1"/>
</dbReference>
<evidence type="ECO:0000313" key="11">
    <source>
        <dbReference type="EMBL" id="ARF74132.1"/>
    </source>
</evidence>
<evidence type="ECO:0000313" key="12">
    <source>
        <dbReference type="Proteomes" id="UP000192251"/>
    </source>
</evidence>
<gene>
    <name evidence="11" type="ORF">B7C62_19210</name>
</gene>
<feature type="transmembrane region" description="Helical" evidence="9">
    <location>
        <begin position="115"/>
        <end position="134"/>
    </location>
</feature>
<feature type="transmembrane region" description="Helical" evidence="9">
    <location>
        <begin position="368"/>
        <end position="387"/>
    </location>
</feature>
<dbReference type="CDD" id="cd17321">
    <property type="entry name" value="MFS_MMR_MDR_like"/>
    <property type="match status" value="1"/>
</dbReference>
<dbReference type="Pfam" id="PF07690">
    <property type="entry name" value="MFS_1"/>
    <property type="match status" value="1"/>
</dbReference>
<name>A0ABC8BUW6_9ACTN</name>
<dbReference type="InterPro" id="IPR011701">
    <property type="entry name" value="MFS"/>
</dbReference>
<dbReference type="GO" id="GO:0046677">
    <property type="term" value="P:response to antibiotic"/>
    <property type="evidence" value="ECO:0007669"/>
    <property type="project" value="UniProtKB-KW"/>
</dbReference>
<keyword evidence="3" id="KW-1003">Cell membrane</keyword>
<proteinExistence type="predicted"/>
<keyword evidence="12" id="KW-1185">Reference proteome</keyword>
<feature type="domain" description="Major facilitator superfamily (MFS) profile" evidence="10">
    <location>
        <begin position="49"/>
        <end position="503"/>
    </location>
</feature>
<evidence type="ECO:0000256" key="2">
    <source>
        <dbReference type="ARBA" id="ARBA00022448"/>
    </source>
</evidence>
<feature type="transmembrane region" description="Helical" evidence="9">
    <location>
        <begin position="83"/>
        <end position="103"/>
    </location>
</feature>
<sequence length="513" mass="50801">MPTQDRTEAAPPGPAEPPGSTAPPGPAEPPGSTAPAAPPPAADRRPGLALAVIAAAQLMLVLDNTIVAVALPSMRSALGLSDAGLGWVITAYALAFGGLLLAGGRAGDLFGRRRVFRTGLVVFALASLLGGLAGSGEVLIAARVLQGVGAAIAAPTALSLLAATFPAGPARNKALGVYGAMGGLGSVVGLLLGGALTEFLSWRWVMYINVPIAVAVLIGTAVLKEGGRERGSVDVPGALTATFGFGSLVYAVTRAGEKGLGDGGTLIGLAAAVVLITAFVVIQRTGRAPMVPGAVLADRGRAGANAVMFLVGAGMVATFYFLTLYMQLVKGYEPMATGLAYLPFAVGIGVAAGGVGPQLLARASERSVISAGLVTGSAAMVWLSFLAPGQHALAVLLPAQLVCGFGLGLVFVTVTVISVRGVSPQDTGIAAGLINTGQQIGGAVGLAVLAATASVITGARLTGDGPGDRAEALTAGYSAGLLIGAGIYLVALAVTLSTIRATDTTAPRARPPR</sequence>
<feature type="transmembrane region" description="Helical" evidence="9">
    <location>
        <begin position="235"/>
        <end position="253"/>
    </location>
</feature>
<dbReference type="InterPro" id="IPR036259">
    <property type="entry name" value="MFS_trans_sf"/>
</dbReference>
<feature type="region of interest" description="Disordered" evidence="8">
    <location>
        <begin position="1"/>
        <end position="42"/>
    </location>
</feature>
<feature type="transmembrane region" description="Helical" evidence="9">
    <location>
        <begin position="175"/>
        <end position="196"/>
    </location>
</feature>
<evidence type="ECO:0000256" key="8">
    <source>
        <dbReference type="SAM" id="MobiDB-lite"/>
    </source>
</evidence>
<dbReference type="RefSeq" id="WP_084748059.1">
    <property type="nucleotide sequence ID" value="NZ_CP020563.1"/>
</dbReference>
<organism evidence="11 12">
    <name type="scientific">Kitasatospora albolonga</name>
    <dbReference type="NCBI Taxonomy" id="68173"/>
    <lineage>
        <taxon>Bacteria</taxon>
        <taxon>Bacillati</taxon>
        <taxon>Actinomycetota</taxon>
        <taxon>Actinomycetes</taxon>
        <taxon>Kitasatosporales</taxon>
        <taxon>Streptomycetaceae</taxon>
        <taxon>Kitasatospora</taxon>
    </lineage>
</organism>